<protein>
    <submittedName>
        <fullName evidence="1">DUF124 domain-containing protein</fullName>
    </submittedName>
</protein>
<dbReference type="PANTHER" id="PTHR43657">
    <property type="entry name" value="TRYPTOPHAN RNA-BINDING ATTENUATOR PROTEIN-LIKE PROTEIN"/>
    <property type="match status" value="1"/>
</dbReference>
<sequence length="58" mass="6523">MKSHEVDYKIFGDDLQFVEIELDPSETVIAEAGGMMYMEEEIGFETKMGDGSKPDQGF</sequence>
<evidence type="ECO:0000313" key="1">
    <source>
        <dbReference type="EMBL" id="VAW42133.1"/>
    </source>
</evidence>
<dbReference type="Gene3D" id="3.60.160.10">
    <property type="entry name" value="Mitochondrial biogenesis AIM24"/>
    <property type="match status" value="1"/>
</dbReference>
<gene>
    <name evidence="1" type="ORF">MNBD_CHLOROFLEXI01-755</name>
</gene>
<dbReference type="Pfam" id="PF01987">
    <property type="entry name" value="AIM24"/>
    <property type="match status" value="1"/>
</dbReference>
<dbReference type="InterPro" id="IPR002838">
    <property type="entry name" value="AIM24"/>
</dbReference>
<accession>A0A3B0VPD4</accession>
<organism evidence="1">
    <name type="scientific">hydrothermal vent metagenome</name>
    <dbReference type="NCBI Taxonomy" id="652676"/>
    <lineage>
        <taxon>unclassified sequences</taxon>
        <taxon>metagenomes</taxon>
        <taxon>ecological metagenomes</taxon>
    </lineage>
</organism>
<reference evidence="1" key="1">
    <citation type="submission" date="2018-06" db="EMBL/GenBank/DDBJ databases">
        <authorList>
            <person name="Zhirakovskaya E."/>
        </authorList>
    </citation>
    <scope>NUCLEOTIDE SEQUENCE</scope>
</reference>
<name>A0A3B0VPD4_9ZZZZ</name>
<dbReference type="SUPFAM" id="SSF51219">
    <property type="entry name" value="TRAP-like"/>
    <property type="match status" value="1"/>
</dbReference>
<dbReference type="EMBL" id="UOEU01000893">
    <property type="protein sequence ID" value="VAW42133.1"/>
    <property type="molecule type" value="Genomic_DNA"/>
</dbReference>
<feature type="non-terminal residue" evidence="1">
    <location>
        <position position="58"/>
    </location>
</feature>
<dbReference type="AlphaFoldDB" id="A0A3B0VPD4"/>
<dbReference type="InterPro" id="IPR016031">
    <property type="entry name" value="Trp_RNA-bd_attenuator-like_dom"/>
</dbReference>
<proteinExistence type="predicted"/>
<dbReference type="InterPro" id="IPR036983">
    <property type="entry name" value="AIM24_sf"/>
</dbReference>
<dbReference type="PANTHER" id="PTHR43657:SF1">
    <property type="entry name" value="ALTERED INHERITANCE OF MITOCHONDRIA PROTEIN 24, MITOCHONDRIAL"/>
    <property type="match status" value="1"/>
</dbReference>